<dbReference type="Gene3D" id="2.30.39.10">
    <property type="entry name" value="Alpha-1-antitrypsin, domain 1"/>
    <property type="match status" value="1"/>
</dbReference>
<keyword evidence="4" id="KW-1185">Reference proteome</keyword>
<dbReference type="Pfam" id="PF00079">
    <property type="entry name" value="Serpin"/>
    <property type="match status" value="2"/>
</dbReference>
<proteinExistence type="inferred from homology"/>
<dbReference type="InterPro" id="IPR023796">
    <property type="entry name" value="Serpin_dom"/>
</dbReference>
<dbReference type="InterPro" id="IPR000215">
    <property type="entry name" value="Serpin_fam"/>
</dbReference>
<protein>
    <submittedName>
        <fullName evidence="3">Protease inhibitor</fullName>
    </submittedName>
</protein>
<keyword evidence="3" id="KW-0646">Protease inhibitor</keyword>
<dbReference type="Proteomes" id="UP001454036">
    <property type="component" value="Unassembled WGS sequence"/>
</dbReference>
<accession>A0AAV3PKF2</accession>
<evidence type="ECO:0000256" key="1">
    <source>
        <dbReference type="ARBA" id="ARBA00009500"/>
    </source>
</evidence>
<gene>
    <name evidence="3" type="ORF">LIER_09563</name>
</gene>
<dbReference type="AlphaFoldDB" id="A0AAV3PKF2"/>
<dbReference type="InterPro" id="IPR023795">
    <property type="entry name" value="Serpin_CS"/>
</dbReference>
<dbReference type="SUPFAM" id="SSF56574">
    <property type="entry name" value="Serpins"/>
    <property type="match status" value="1"/>
</dbReference>
<dbReference type="GO" id="GO:0005615">
    <property type="term" value="C:extracellular space"/>
    <property type="evidence" value="ECO:0007669"/>
    <property type="project" value="InterPro"/>
</dbReference>
<dbReference type="PANTHER" id="PTHR11461:SF211">
    <property type="entry name" value="GH10112P-RELATED"/>
    <property type="match status" value="1"/>
</dbReference>
<feature type="domain" description="Serpin" evidence="2">
    <location>
        <begin position="99"/>
        <end position="128"/>
    </location>
</feature>
<dbReference type="PROSITE" id="PS00284">
    <property type="entry name" value="SERPIN"/>
    <property type="match status" value="1"/>
</dbReference>
<dbReference type="PANTHER" id="PTHR11461">
    <property type="entry name" value="SERINE PROTEASE INHIBITOR, SERPIN"/>
    <property type="match status" value="1"/>
</dbReference>
<organism evidence="3 4">
    <name type="scientific">Lithospermum erythrorhizon</name>
    <name type="common">Purple gromwell</name>
    <name type="synonym">Lithospermum officinale var. erythrorhizon</name>
    <dbReference type="NCBI Taxonomy" id="34254"/>
    <lineage>
        <taxon>Eukaryota</taxon>
        <taxon>Viridiplantae</taxon>
        <taxon>Streptophyta</taxon>
        <taxon>Embryophyta</taxon>
        <taxon>Tracheophyta</taxon>
        <taxon>Spermatophyta</taxon>
        <taxon>Magnoliopsida</taxon>
        <taxon>eudicotyledons</taxon>
        <taxon>Gunneridae</taxon>
        <taxon>Pentapetalae</taxon>
        <taxon>asterids</taxon>
        <taxon>lamiids</taxon>
        <taxon>Boraginales</taxon>
        <taxon>Boraginaceae</taxon>
        <taxon>Boraginoideae</taxon>
        <taxon>Lithospermeae</taxon>
        <taxon>Lithospermum</taxon>
    </lineage>
</organism>
<dbReference type="GO" id="GO:0004867">
    <property type="term" value="F:serine-type endopeptidase inhibitor activity"/>
    <property type="evidence" value="ECO:0007669"/>
    <property type="project" value="InterPro"/>
</dbReference>
<feature type="domain" description="Serpin" evidence="2">
    <location>
        <begin position="7"/>
        <end position="98"/>
    </location>
</feature>
<evidence type="ECO:0000313" key="4">
    <source>
        <dbReference type="Proteomes" id="UP001454036"/>
    </source>
</evidence>
<evidence type="ECO:0000259" key="2">
    <source>
        <dbReference type="Pfam" id="PF00079"/>
    </source>
</evidence>
<name>A0AAV3PKF2_LITER</name>
<comment type="similarity">
    <text evidence="1">Belongs to the serpin family.</text>
</comment>
<reference evidence="3 4" key="1">
    <citation type="submission" date="2024-01" db="EMBL/GenBank/DDBJ databases">
        <title>The complete chloroplast genome sequence of Lithospermum erythrorhizon: insights into the phylogenetic relationship among Boraginaceae species and the maternal lineages of purple gromwells.</title>
        <authorList>
            <person name="Okada T."/>
            <person name="Watanabe K."/>
        </authorList>
    </citation>
    <scope>NUCLEOTIDE SEQUENCE [LARGE SCALE GENOMIC DNA]</scope>
</reference>
<dbReference type="EMBL" id="BAABME010001636">
    <property type="protein sequence ID" value="GAA0150678.1"/>
    <property type="molecule type" value="Genomic_DNA"/>
</dbReference>
<dbReference type="InterPro" id="IPR042185">
    <property type="entry name" value="Serpin_sf_2"/>
</dbReference>
<evidence type="ECO:0000313" key="3">
    <source>
        <dbReference type="EMBL" id="GAA0150678.1"/>
    </source>
</evidence>
<dbReference type="InterPro" id="IPR036186">
    <property type="entry name" value="Serpin_sf"/>
</dbReference>
<comment type="caution">
    <text evidence="3">The sequence shown here is derived from an EMBL/GenBank/DDBJ whole genome shotgun (WGS) entry which is preliminary data.</text>
</comment>
<sequence length="130" mass="14878">MTMQYVLEFHKSSFTMYFFLPNAKDGLPALLNKVSSESGFIDRHLPHTKVEVNRLIIPKFKIRFQFDASNVLRELGLVSIFSGGQLFVSSFFHKSFIESDFVADHPFLFVIRENKTGVLLFTAQILNPSS</sequence>